<dbReference type="InterPro" id="IPR001789">
    <property type="entry name" value="Sig_transdc_resp-reg_receiver"/>
</dbReference>
<evidence type="ECO:0000313" key="4">
    <source>
        <dbReference type="EMBL" id="MCW3787463.1"/>
    </source>
</evidence>
<dbReference type="CDD" id="cd00156">
    <property type="entry name" value="REC"/>
    <property type="match status" value="1"/>
</dbReference>
<comment type="caution">
    <text evidence="4">The sequence shown here is derived from an EMBL/GenBank/DDBJ whole genome shotgun (WGS) entry which is preliminary data.</text>
</comment>
<dbReference type="AlphaFoldDB" id="A0AAE3M5I7"/>
<evidence type="ECO:0000259" key="3">
    <source>
        <dbReference type="PROSITE" id="PS50110"/>
    </source>
</evidence>
<keyword evidence="5" id="KW-1185">Reference proteome</keyword>
<evidence type="ECO:0000256" key="1">
    <source>
        <dbReference type="ARBA" id="ARBA00022553"/>
    </source>
</evidence>
<accession>A0AAE3M5I7</accession>
<dbReference type="PANTHER" id="PTHR43547:SF2">
    <property type="entry name" value="HYBRID SIGNAL TRANSDUCTION HISTIDINE KINASE C"/>
    <property type="match status" value="1"/>
</dbReference>
<reference evidence="4" key="1">
    <citation type="submission" date="2022-10" db="EMBL/GenBank/DDBJ databases">
        <authorList>
            <person name="Yu W.X."/>
        </authorList>
    </citation>
    <scope>NUCLEOTIDE SEQUENCE</scope>
    <source>
        <strain evidence="4">AAT</strain>
    </source>
</reference>
<proteinExistence type="predicted"/>
<dbReference type="Pfam" id="PF00072">
    <property type="entry name" value="Response_reg"/>
    <property type="match status" value="1"/>
</dbReference>
<dbReference type="InterPro" id="IPR011006">
    <property type="entry name" value="CheY-like_superfamily"/>
</dbReference>
<name>A0AAE3M5I7_9BACT</name>
<dbReference type="PANTHER" id="PTHR43547">
    <property type="entry name" value="TWO-COMPONENT HISTIDINE KINASE"/>
    <property type="match status" value="1"/>
</dbReference>
<dbReference type="Gene3D" id="3.40.50.2300">
    <property type="match status" value="1"/>
</dbReference>
<organism evidence="4 5">
    <name type="scientific">Plebeiibacterium sediminum</name>
    <dbReference type="NCBI Taxonomy" id="2992112"/>
    <lineage>
        <taxon>Bacteria</taxon>
        <taxon>Pseudomonadati</taxon>
        <taxon>Bacteroidota</taxon>
        <taxon>Bacteroidia</taxon>
        <taxon>Marinilabiliales</taxon>
        <taxon>Marinilabiliaceae</taxon>
        <taxon>Plebeiibacterium</taxon>
    </lineage>
</organism>
<keyword evidence="1 2" id="KW-0597">Phosphoprotein</keyword>
<protein>
    <submittedName>
        <fullName evidence="4">Response regulator transcription factor</fullName>
    </submittedName>
</protein>
<evidence type="ECO:0000313" key="5">
    <source>
        <dbReference type="Proteomes" id="UP001209229"/>
    </source>
</evidence>
<sequence>MKKKILLVDDKGEFRTILQIILNSEYEIKTASNGLEAMGVLQNGYFPDLVISDLMMPVVNGLELAQQINSSDIYKHIPVIILSSINESNKKVELFNSGVADYIEKPFNPEELKLRIQRFIN</sequence>
<gene>
    <name evidence="4" type="ORF">OM075_13365</name>
</gene>
<feature type="modified residue" description="4-aspartylphosphate" evidence="2">
    <location>
        <position position="53"/>
    </location>
</feature>
<dbReference type="GO" id="GO:0000155">
    <property type="term" value="F:phosphorelay sensor kinase activity"/>
    <property type="evidence" value="ECO:0007669"/>
    <property type="project" value="TreeGrafter"/>
</dbReference>
<dbReference type="SUPFAM" id="SSF52172">
    <property type="entry name" value="CheY-like"/>
    <property type="match status" value="1"/>
</dbReference>
<dbReference type="Proteomes" id="UP001209229">
    <property type="component" value="Unassembled WGS sequence"/>
</dbReference>
<dbReference type="PROSITE" id="PS50110">
    <property type="entry name" value="RESPONSE_REGULATORY"/>
    <property type="match status" value="1"/>
</dbReference>
<feature type="domain" description="Response regulatory" evidence="3">
    <location>
        <begin position="4"/>
        <end position="120"/>
    </location>
</feature>
<dbReference type="EMBL" id="JAPDPJ010000030">
    <property type="protein sequence ID" value="MCW3787463.1"/>
    <property type="molecule type" value="Genomic_DNA"/>
</dbReference>
<dbReference type="SMART" id="SM00448">
    <property type="entry name" value="REC"/>
    <property type="match status" value="1"/>
</dbReference>
<dbReference type="RefSeq" id="WP_301191028.1">
    <property type="nucleotide sequence ID" value="NZ_JAPDPJ010000030.1"/>
</dbReference>
<evidence type="ECO:0000256" key="2">
    <source>
        <dbReference type="PROSITE-ProRule" id="PRU00169"/>
    </source>
</evidence>